<gene>
    <name evidence="1" type="ORF">PFLmoz3_00985</name>
</gene>
<name>A0A125QJ09_PSEFL</name>
<sequence>MSAASAVTHHLEHERFVVRDISDQYEAPTFDLIFRDQEHGVERCSDSVWSSHEQASVAAEALEKADRRPVHWGVLKSL</sequence>
<evidence type="ECO:0000313" key="1">
    <source>
        <dbReference type="EMBL" id="KWV89349.1"/>
    </source>
</evidence>
<reference evidence="1 2" key="1">
    <citation type="submission" date="2015-05" db="EMBL/GenBank/DDBJ databases">
        <title>A genomic and transcriptomic approach to investigate the blue pigment phenotype in Pseudomonas fluorescens.</title>
        <authorList>
            <person name="Andreani N.A."/>
            <person name="Cardazzo B."/>
        </authorList>
    </citation>
    <scope>NUCLEOTIDE SEQUENCE [LARGE SCALE GENOMIC DNA]</scope>
    <source>
        <strain evidence="1 2">Ps_22</strain>
    </source>
</reference>
<organism evidence="1 2">
    <name type="scientific">Pseudomonas fluorescens</name>
    <dbReference type="NCBI Taxonomy" id="294"/>
    <lineage>
        <taxon>Bacteria</taxon>
        <taxon>Pseudomonadati</taxon>
        <taxon>Pseudomonadota</taxon>
        <taxon>Gammaproteobacteria</taxon>
        <taxon>Pseudomonadales</taxon>
        <taxon>Pseudomonadaceae</taxon>
        <taxon>Pseudomonas</taxon>
    </lineage>
</organism>
<dbReference type="AlphaFoldDB" id="A0A125QJ09"/>
<comment type="caution">
    <text evidence="1">The sequence shown here is derived from an EMBL/GenBank/DDBJ whole genome shotgun (WGS) entry which is preliminary data.</text>
</comment>
<dbReference type="PATRIC" id="fig|294.194.peg.1133"/>
<dbReference type="Proteomes" id="UP000061348">
    <property type="component" value="Unassembled WGS sequence"/>
</dbReference>
<proteinExistence type="predicted"/>
<evidence type="ECO:0000313" key="2">
    <source>
        <dbReference type="Proteomes" id="UP000061348"/>
    </source>
</evidence>
<dbReference type="EMBL" id="LCYA01000048">
    <property type="protein sequence ID" value="KWV89349.1"/>
    <property type="molecule type" value="Genomic_DNA"/>
</dbReference>
<protein>
    <submittedName>
        <fullName evidence="1">Uncharacterized protein</fullName>
    </submittedName>
</protein>
<accession>A0A125QJ09</accession>